<dbReference type="RefSeq" id="XP_068365673.1">
    <property type="nucleotide sequence ID" value="XM_068499673.1"/>
</dbReference>
<proteinExistence type="predicted"/>
<sequence length="1576" mass="178989">MTIFVSHFSPRVFSKRHTIVKMETIIESLQSIAKSPRILQPEQTIQLCLIPLRPFLDKNLPVEKIQEIEKALLSLLKINHGNLNVTCSISIGMNLCWVYKRDQHKHFWNLISCVMDSSTPANIVAFKYVVAKLGSHNKSSLGKITQHLLTLKDQSLHYPALLALRSLFKVCGKSLSKSAAAAFSFAKNYITNSNEATQIAAIRLLDIILQFPEVAPKKILRCSNKILSSSSNQFVIYTAASLVAKCALMPIPQNTAGPTSLVGNSQPMNEFQLNAKETKESNLKKSFEIMLQFKNHFSLIFSYFLDYLNPEFVYKNINELFNLVNKNSVSNIKKVTAFFGRDIHSILYNAIMKMKNTKISLLNLITYDEDSARETAGLAHQKIWSKKEQDRFASSALFINLAHSYQTVALEELHVALHYIAMPPDDSDTLDREYEGMATAASIIIYSLNCSIEKEKPLIIRFIKYVMEERNDNDFYLRSLFMVIAPLKKEFFSDFEIEPLLEKQIDRIIKLSANENPVYPIKLIEALLIFISIHPNYNIAKKFGRFCFSIISQLSSVSILSLARLFNNVEAPSNFILQLSLFFLNQLNTIGVPLDYIKSKITVLMKIPEEIVSKHTKKKSNERASVLYYVDNSTLSSKLLGSLPKFYARLNTEHAESFLNAAILSTNKVAGFMSILLILMNVESTNSVPRKLHQMILAALPENNDIALQIAAECIALCLTKYPDDIPDLYDYMKKENSASCFIESAVARFLNLEDQQVVDIIFRTSKRIKNPSLTNYVLHELASIYETKSVQMVSLLMGDQQLQQLLSLLCETKIFSVYQMYLISQCIEKLIPILLPNLGEKSTVIMVILALDYFKNAQNQFCKQFFFDLFRSIFALSQNVARNFKVKIPKISMRLESKLSACGALADVAYIRPFTSNLLDKLPPFLVLLQRTRDDRIELFLTASARCFASSEHTNEEISNWFRLPKQILSSNSMIGFGSSTIEPNTKVKHAALCILKELLPALASTKPLITECMDDTITSTIRAIETRRIELHEIAYEILTEFLMLFKDFITDQNVKLLELYDAQFSNAARYAFPNSMNVASLFLINFLDFTFEEYKKNEKSCLLLIETFINSLMKVKERTSGFFAIASKVCVISEEYPKVAECSASFLRTLTPLFLNLINDNIKLRTTKSDYEEITRFKDIISPFFADFLNSFIWLKKTFPTNECKLLDTPTFSSFLLMELTAATENWRSCSAFSAISSVLRYFGNELNSHLFDYIVNTMCNVACWNKKLFRPYVPKFLKYASLLTPERSDPQIWISLFSAALTHRCDASTLGLILKNCDQTIVKNSVAKVVDLVVIELSEKMISDEEAIAIVTILYDWFNEAIPTLLSHVLSMRIQDSVKFQMTMIERAFKRIETRSAIDRIASFCCEYFNQGGLETVAQISIQRPNIGLEILKRGVISQSVESFDGLNPISALHFFELVLDHFGNMKQVATEIAKAALVFLSLNGNDRAIGEKVSSTAIQIVKTCMKTEPDAMKIAFESLSEERKGELMKAMKKWSAKKVVKKVSLVKFSARVPRRRAEEDGGWQSLDGDLD</sequence>
<dbReference type="GeneID" id="94834377"/>
<comment type="caution">
    <text evidence="1">The sequence shown here is derived from an EMBL/GenBank/DDBJ whole genome shotgun (WGS) entry which is preliminary data.</text>
</comment>
<name>A0A1J4KMK5_9EUKA</name>
<dbReference type="SUPFAM" id="SSF48371">
    <property type="entry name" value="ARM repeat"/>
    <property type="match status" value="2"/>
</dbReference>
<dbReference type="InterPro" id="IPR016024">
    <property type="entry name" value="ARM-type_fold"/>
</dbReference>
<evidence type="ECO:0000313" key="2">
    <source>
        <dbReference type="Proteomes" id="UP000179807"/>
    </source>
</evidence>
<protein>
    <submittedName>
        <fullName evidence="1">Uncharacterized protein</fullName>
    </submittedName>
</protein>
<reference evidence="1" key="1">
    <citation type="submission" date="2016-10" db="EMBL/GenBank/DDBJ databases">
        <authorList>
            <person name="Benchimol M."/>
            <person name="Almeida L.G."/>
            <person name="Vasconcelos A.T."/>
            <person name="Perreira-Neves A."/>
            <person name="Rosa I.A."/>
            <person name="Tasca T."/>
            <person name="Bogo M.R."/>
            <person name="de Souza W."/>
        </authorList>
    </citation>
    <scope>NUCLEOTIDE SEQUENCE [LARGE SCALE GENOMIC DNA]</scope>
    <source>
        <strain evidence="1">K</strain>
    </source>
</reference>
<dbReference type="EMBL" id="MLAK01000561">
    <property type="protein sequence ID" value="OHT12537.1"/>
    <property type="molecule type" value="Genomic_DNA"/>
</dbReference>
<organism evidence="1 2">
    <name type="scientific">Tritrichomonas foetus</name>
    <dbReference type="NCBI Taxonomy" id="1144522"/>
    <lineage>
        <taxon>Eukaryota</taxon>
        <taxon>Metamonada</taxon>
        <taxon>Parabasalia</taxon>
        <taxon>Tritrichomonadida</taxon>
        <taxon>Tritrichomonadidae</taxon>
        <taxon>Tritrichomonas</taxon>
    </lineage>
</organism>
<dbReference type="VEuPathDB" id="TrichDB:TRFO_17584"/>
<dbReference type="Proteomes" id="UP000179807">
    <property type="component" value="Unassembled WGS sequence"/>
</dbReference>
<gene>
    <name evidence="1" type="ORF">TRFO_17584</name>
</gene>
<keyword evidence="2" id="KW-1185">Reference proteome</keyword>
<evidence type="ECO:0000313" key="1">
    <source>
        <dbReference type="EMBL" id="OHT12537.1"/>
    </source>
</evidence>
<accession>A0A1J4KMK5</accession>
<dbReference type="OrthoDB" id="10601960at2759"/>